<evidence type="ECO:0000313" key="2">
    <source>
        <dbReference type="EMBL" id="MBC6468761.1"/>
    </source>
</evidence>
<feature type="domain" description="DUF302" evidence="1">
    <location>
        <begin position="108"/>
        <end position="151"/>
    </location>
</feature>
<reference evidence="2 3" key="1">
    <citation type="submission" date="2020-06" db="EMBL/GenBank/DDBJ databases">
        <title>Actinomadura xiongansis sp. nov., isolated from soil of Baiyangdian.</title>
        <authorList>
            <person name="Zhang X."/>
        </authorList>
    </citation>
    <scope>NUCLEOTIDE SEQUENCE [LARGE SCALE GENOMIC DNA]</scope>
    <source>
        <strain evidence="2 3">HBUM206468</strain>
    </source>
</reference>
<gene>
    <name evidence="2" type="ORF">HKK74_25160</name>
</gene>
<evidence type="ECO:0000313" key="3">
    <source>
        <dbReference type="Proteomes" id="UP000805614"/>
    </source>
</evidence>
<keyword evidence="3" id="KW-1185">Reference proteome</keyword>
<dbReference type="SUPFAM" id="SSF103247">
    <property type="entry name" value="TT1751-like"/>
    <property type="match status" value="1"/>
</dbReference>
<dbReference type="Gene3D" id="3.30.310.70">
    <property type="entry name" value="TT1751-like domain"/>
    <property type="match status" value="1"/>
</dbReference>
<proteinExistence type="predicted"/>
<dbReference type="InterPro" id="IPR035923">
    <property type="entry name" value="TT1751-like_sf"/>
</dbReference>
<dbReference type="Proteomes" id="UP000805614">
    <property type="component" value="Unassembled WGS sequence"/>
</dbReference>
<protein>
    <submittedName>
        <fullName evidence="2">DUF302 domain-containing protein</fullName>
    </submittedName>
</protein>
<dbReference type="CDD" id="cd14797">
    <property type="entry name" value="DUF302"/>
    <property type="match status" value="1"/>
</dbReference>
<name>A0ABR7LVH8_9ACTN</name>
<dbReference type="EMBL" id="JABVEC010000021">
    <property type="protein sequence ID" value="MBC6468761.1"/>
    <property type="molecule type" value="Genomic_DNA"/>
</dbReference>
<comment type="caution">
    <text evidence="2">The sequence shown here is derived from an EMBL/GenBank/DDBJ whole genome shotgun (WGS) entry which is preliminary data.</text>
</comment>
<evidence type="ECO:0000259" key="1">
    <source>
        <dbReference type="Pfam" id="PF03625"/>
    </source>
</evidence>
<accession>A0ABR7LVH8</accession>
<dbReference type="InterPro" id="IPR005180">
    <property type="entry name" value="DUF302"/>
</dbReference>
<organism evidence="2 3">
    <name type="scientific">Actinomadura alba</name>
    <dbReference type="NCBI Taxonomy" id="406431"/>
    <lineage>
        <taxon>Bacteria</taxon>
        <taxon>Bacillati</taxon>
        <taxon>Actinomycetota</taxon>
        <taxon>Actinomycetes</taxon>
        <taxon>Streptosporangiales</taxon>
        <taxon>Thermomonosporaceae</taxon>
        <taxon>Actinomadura</taxon>
    </lineage>
</organism>
<sequence>MVPTGGPGRLRTRSTAVDQQRTAAVAYQAIRFTIETGAPFDDFRSRYERAVPEYPAERFDALVARAAGWQEVLDLADESAPHHFMIYWRYEAHPMMRLAGDPFRCVEYLMGNHTIAERMFRHEPSILLYAPLRTVIAEGADGITRLSMDQPSAQFRGFGDPRITEVGIDLDRKVAALLRHLEVPVPSALTGEPAGRRPDQG</sequence>
<dbReference type="Pfam" id="PF03625">
    <property type="entry name" value="DUF302"/>
    <property type="match status" value="1"/>
</dbReference>